<dbReference type="KEGG" id="bti:BTG_11080"/>
<evidence type="ECO:0000313" key="1">
    <source>
        <dbReference type="EMBL" id="AFQ15676.1"/>
    </source>
</evidence>
<dbReference type="Proteomes" id="UP000005259">
    <property type="component" value="Chromosome"/>
</dbReference>
<gene>
    <name evidence="1" type="ORF">BTG_11080</name>
</gene>
<proteinExistence type="predicted"/>
<name>A0A9W3J7R7_BACTU</name>
<reference evidence="1 2" key="1">
    <citation type="submission" date="2012-08" db="EMBL/GenBank/DDBJ databases">
        <authorList>
            <person name="Doggett N."/>
            <person name="Teshima H."/>
            <person name="Bruce D."/>
            <person name="Detter J.C."/>
            <person name="Johnson S.L."/>
            <person name="Han C."/>
        </authorList>
    </citation>
    <scope>NUCLEOTIDE SEQUENCE [LARGE SCALE GENOMIC DNA]</scope>
    <source>
        <strain evidence="1 2">HD-771</strain>
    </source>
</reference>
<sequence>MLTILLVRKLLITGLLSTSLVNVDINEKSSNKKIKSVEIDTGVKTQLKNKKIIPLPIAKFQKIRCQ</sequence>
<protein>
    <submittedName>
        <fullName evidence="1">Uncharacterized protein</fullName>
    </submittedName>
</protein>
<organism evidence="1 2">
    <name type="scientific">Bacillus thuringiensis HD-771</name>
    <dbReference type="NCBI Taxonomy" id="1218175"/>
    <lineage>
        <taxon>Bacteria</taxon>
        <taxon>Bacillati</taxon>
        <taxon>Bacillota</taxon>
        <taxon>Bacilli</taxon>
        <taxon>Bacillales</taxon>
        <taxon>Bacillaceae</taxon>
        <taxon>Bacillus</taxon>
        <taxon>Bacillus cereus group</taxon>
    </lineage>
</organism>
<dbReference type="EMBL" id="CP003752">
    <property type="protein sequence ID" value="AFQ15676.1"/>
    <property type="molecule type" value="Genomic_DNA"/>
</dbReference>
<evidence type="ECO:0000313" key="2">
    <source>
        <dbReference type="Proteomes" id="UP000005259"/>
    </source>
</evidence>
<dbReference type="AlphaFoldDB" id="A0A9W3J7R7"/>
<accession>A0A9W3J7R7</accession>